<reference evidence="1" key="1">
    <citation type="submission" date="2018-01" db="EMBL/GenBank/DDBJ databases">
        <authorList>
            <person name="Mao J.F."/>
        </authorList>
    </citation>
    <scope>NUCLEOTIDE SEQUENCE</scope>
    <source>
        <strain evidence="1">Huo1</strain>
        <tissue evidence="1">Leaf</tissue>
    </source>
</reference>
<organism evidence="1">
    <name type="scientific">Salvia splendens</name>
    <name type="common">Scarlet sage</name>
    <dbReference type="NCBI Taxonomy" id="180675"/>
    <lineage>
        <taxon>Eukaryota</taxon>
        <taxon>Viridiplantae</taxon>
        <taxon>Streptophyta</taxon>
        <taxon>Embryophyta</taxon>
        <taxon>Tracheophyta</taxon>
        <taxon>Spermatophyta</taxon>
        <taxon>Magnoliopsida</taxon>
        <taxon>eudicotyledons</taxon>
        <taxon>Gunneridae</taxon>
        <taxon>Pentapetalae</taxon>
        <taxon>asterids</taxon>
        <taxon>lamiids</taxon>
        <taxon>Lamiales</taxon>
        <taxon>Lamiaceae</taxon>
        <taxon>Nepetoideae</taxon>
        <taxon>Mentheae</taxon>
        <taxon>Salviinae</taxon>
        <taxon>Salvia</taxon>
        <taxon>Salvia subgen. Calosphace</taxon>
        <taxon>core Calosphace</taxon>
    </lineage>
</organism>
<name>A0A8X9A0V2_SALSN</name>
<dbReference type="Proteomes" id="UP000298416">
    <property type="component" value="Unassembled WGS sequence"/>
</dbReference>
<dbReference type="AlphaFoldDB" id="A0A8X9A0V2"/>
<keyword evidence="2" id="KW-1185">Reference proteome</keyword>
<protein>
    <submittedName>
        <fullName evidence="1">Uncharacterized protein</fullName>
    </submittedName>
</protein>
<evidence type="ECO:0000313" key="2">
    <source>
        <dbReference type="Proteomes" id="UP000298416"/>
    </source>
</evidence>
<comment type="caution">
    <text evidence="1">The sequence shown here is derived from an EMBL/GenBank/DDBJ whole genome shotgun (WGS) entry which is preliminary data.</text>
</comment>
<accession>A0A8X9A0V2</accession>
<reference evidence="1" key="2">
    <citation type="submission" date="2020-08" db="EMBL/GenBank/DDBJ databases">
        <title>Plant Genome Project.</title>
        <authorList>
            <person name="Zhang R.-G."/>
        </authorList>
    </citation>
    <scope>NUCLEOTIDE SEQUENCE</scope>
    <source>
        <strain evidence="1">Huo1</strain>
        <tissue evidence="1">Leaf</tissue>
    </source>
</reference>
<proteinExistence type="predicted"/>
<dbReference type="EMBL" id="PNBA02000005">
    <property type="protein sequence ID" value="KAG6424183.1"/>
    <property type="molecule type" value="Genomic_DNA"/>
</dbReference>
<evidence type="ECO:0000313" key="1">
    <source>
        <dbReference type="EMBL" id="KAG6424183.1"/>
    </source>
</evidence>
<sequence>MALEKGLIKSKLCAVDRSDIKVNVIGKGRWRHFALRHEVPCNIELPYSRGDCEKWAAYKLNDSEDTNGDIPNSPQAILTAIYVDLKCGNSQNALAKLKHHTAISLLRRGKQELQSYGGFSSGLEVGGLRMDSQSWRLYCNEVEELGLVKGGIGGEFDVVGGVNVEADKEERKSAGESSCDSGWERFQAVMNPKTAFAPSGGGAEDREIGWLTAKIRLIAMTRVLVLHSSVSASDNLDAQIVDRADHSHMRLF</sequence>
<gene>
    <name evidence="1" type="ORF">SASPL_114596</name>
</gene>